<name>N6T4U4_DENPD</name>
<dbReference type="EnsemblMetazoa" id="XM_019912327.1">
    <property type="protein sequence ID" value="XP_019767886.1"/>
    <property type="gene ID" value="LOC109542877"/>
</dbReference>
<organism evidence="8">
    <name type="scientific">Dendroctonus ponderosae</name>
    <name type="common">Mountain pine beetle</name>
    <dbReference type="NCBI Taxonomy" id="77166"/>
    <lineage>
        <taxon>Eukaryota</taxon>
        <taxon>Metazoa</taxon>
        <taxon>Ecdysozoa</taxon>
        <taxon>Arthropoda</taxon>
        <taxon>Hexapoda</taxon>
        <taxon>Insecta</taxon>
        <taxon>Pterygota</taxon>
        <taxon>Neoptera</taxon>
        <taxon>Endopterygota</taxon>
        <taxon>Coleoptera</taxon>
        <taxon>Polyphaga</taxon>
        <taxon>Cucujiformia</taxon>
        <taxon>Curculionidae</taxon>
        <taxon>Scolytinae</taxon>
        <taxon>Dendroctonus</taxon>
    </lineage>
</organism>
<evidence type="ECO:0000259" key="7">
    <source>
        <dbReference type="PROSITE" id="PS50850"/>
    </source>
</evidence>
<feature type="transmembrane region" description="Helical" evidence="6">
    <location>
        <begin position="131"/>
        <end position="148"/>
    </location>
</feature>
<feature type="transmembrane region" description="Helical" evidence="6">
    <location>
        <begin position="501"/>
        <end position="520"/>
    </location>
</feature>
<dbReference type="PROSITE" id="PS00217">
    <property type="entry name" value="SUGAR_TRANSPORT_2"/>
    <property type="match status" value="1"/>
</dbReference>
<dbReference type="Gene3D" id="1.20.1250.20">
    <property type="entry name" value="MFS general substrate transporter like domains"/>
    <property type="match status" value="1"/>
</dbReference>
<keyword evidence="4 6" id="KW-1133">Transmembrane helix</keyword>
<comment type="subcellular location">
    <subcellularLocation>
        <location evidence="1">Membrane</location>
        <topology evidence="1">Multi-pass membrane protein</topology>
    </subcellularLocation>
</comment>
<feature type="transmembrane region" description="Helical" evidence="6">
    <location>
        <begin position="471"/>
        <end position="495"/>
    </location>
</feature>
<feature type="transmembrane region" description="Helical" evidence="6">
    <location>
        <begin position="203"/>
        <end position="222"/>
    </location>
</feature>
<sequence>MGSTDAQRRNVKIIKETKLYSEAVTLAGYGKYNIFVLLATGGCLMCVIIESMNMSFIIPAAQCDLKLSLAQKGILVSVNYLGIIVTSHFWGFMADIRGRKNILVFCLIASSLFTLFSSIAPWAWLFIILRFFNGALIGGASSIIYPFAGEFHDNWHRPKVTTWVSSFVAVGQIYIPGLAWAILPSDWSFYIEGLGISFKPWRLLLIAYGLPSLIVAAMLSLLPESPKFLLTQGKHDATLKILTTMFVINTGKKYHEYPVSTIIMDEIEVQKSEAKPTILQLLRSQTAMLFNKEYALKTILICYLQFGVFLSASALALWFPQILNTLSNYAQTVKNSEVTLCRGIRSEPRTLTDLRTDYLSFDLWQANRNYTTQEDSCIDSVDPGVFLVMLLTAVAIGITYILIGIFINKIGKKVLLIGFVVITGICGLIAQYISGYELILIFCGIYLLISALIGVVNALAVDLYPTSVRALAMAVSLMIGRMGAMIGSNIVGVIFYNYCEYVFIFVAINHVILIIAAILLPTKKVQDIELPAINNEAD</sequence>
<evidence type="ECO:0000256" key="6">
    <source>
        <dbReference type="SAM" id="Phobius"/>
    </source>
</evidence>
<evidence type="ECO:0000256" key="3">
    <source>
        <dbReference type="ARBA" id="ARBA00022692"/>
    </source>
</evidence>
<feature type="non-terminal residue" evidence="8">
    <location>
        <position position="1"/>
    </location>
</feature>
<feature type="domain" description="Major facilitator superfamily (MFS) profile" evidence="7">
    <location>
        <begin position="34"/>
        <end position="524"/>
    </location>
</feature>
<feature type="transmembrane region" description="Helical" evidence="6">
    <location>
        <begin position="414"/>
        <end position="433"/>
    </location>
</feature>
<dbReference type="InterPro" id="IPR011701">
    <property type="entry name" value="MFS"/>
</dbReference>
<evidence type="ECO:0000256" key="2">
    <source>
        <dbReference type="ARBA" id="ARBA00022448"/>
    </source>
</evidence>
<dbReference type="InterPro" id="IPR005829">
    <property type="entry name" value="Sugar_transporter_CS"/>
</dbReference>
<feature type="transmembrane region" description="Helical" evidence="6">
    <location>
        <begin position="160"/>
        <end position="183"/>
    </location>
</feature>
<protein>
    <recommendedName>
        <fullName evidence="7">Major facilitator superfamily (MFS) profile domain-containing protein</fullName>
    </recommendedName>
</protein>
<keyword evidence="3 6" id="KW-0812">Transmembrane</keyword>
<keyword evidence="5 6" id="KW-0472">Membrane</keyword>
<feature type="transmembrane region" description="Helical" evidence="6">
    <location>
        <begin position="102"/>
        <end position="125"/>
    </location>
</feature>
<dbReference type="GO" id="GO:0016020">
    <property type="term" value="C:membrane"/>
    <property type="evidence" value="ECO:0007669"/>
    <property type="project" value="UniProtKB-SubCell"/>
</dbReference>
<evidence type="ECO:0000256" key="1">
    <source>
        <dbReference type="ARBA" id="ARBA00004141"/>
    </source>
</evidence>
<feature type="transmembrane region" description="Helical" evidence="6">
    <location>
        <begin position="34"/>
        <end position="58"/>
    </location>
</feature>
<evidence type="ECO:0000313" key="9">
    <source>
        <dbReference type="EnsemblMetazoa" id="XP_019767886.1"/>
    </source>
</evidence>
<dbReference type="OMA" id="CIFYLND"/>
<feature type="transmembrane region" description="Helical" evidence="6">
    <location>
        <begin position="70"/>
        <end position="90"/>
    </location>
</feature>
<dbReference type="OrthoDB" id="10262656at2759"/>
<dbReference type="Proteomes" id="UP000019118">
    <property type="component" value="Unassembled WGS sequence"/>
</dbReference>
<dbReference type="InterPro" id="IPR020846">
    <property type="entry name" value="MFS_dom"/>
</dbReference>
<dbReference type="Pfam" id="PF07690">
    <property type="entry name" value="MFS_1"/>
    <property type="match status" value="2"/>
</dbReference>
<keyword evidence="10" id="KW-1185">Reference proteome</keyword>
<dbReference type="EMBL" id="KB741213">
    <property type="protein sequence ID" value="ENN72643.1"/>
    <property type="molecule type" value="Genomic_DNA"/>
</dbReference>
<evidence type="ECO:0000256" key="4">
    <source>
        <dbReference type="ARBA" id="ARBA00022989"/>
    </source>
</evidence>
<dbReference type="KEGG" id="dpa:109542877"/>
<feature type="transmembrane region" description="Helical" evidence="6">
    <location>
        <begin position="298"/>
        <end position="319"/>
    </location>
</feature>
<reference evidence="9" key="2">
    <citation type="submission" date="2024-08" db="UniProtKB">
        <authorList>
            <consortium name="EnsemblMetazoa"/>
        </authorList>
    </citation>
    <scope>IDENTIFICATION</scope>
</reference>
<dbReference type="GO" id="GO:0022857">
    <property type="term" value="F:transmembrane transporter activity"/>
    <property type="evidence" value="ECO:0007669"/>
    <property type="project" value="InterPro"/>
</dbReference>
<proteinExistence type="predicted"/>
<feature type="transmembrane region" description="Helical" evidence="6">
    <location>
        <begin position="439"/>
        <end position="459"/>
    </location>
</feature>
<gene>
    <name evidence="9" type="primary">109542877</name>
    <name evidence="8" type="ORF">YQE_10741</name>
</gene>
<dbReference type="PROSITE" id="PS50850">
    <property type="entry name" value="MFS"/>
    <property type="match status" value="1"/>
</dbReference>
<evidence type="ECO:0000313" key="10">
    <source>
        <dbReference type="Proteomes" id="UP000019118"/>
    </source>
</evidence>
<dbReference type="SUPFAM" id="SSF103473">
    <property type="entry name" value="MFS general substrate transporter"/>
    <property type="match status" value="1"/>
</dbReference>
<evidence type="ECO:0000313" key="8">
    <source>
        <dbReference type="EMBL" id="ENN72643.1"/>
    </source>
</evidence>
<dbReference type="InterPro" id="IPR036259">
    <property type="entry name" value="MFS_trans_sf"/>
</dbReference>
<evidence type="ECO:0000256" key="5">
    <source>
        <dbReference type="ARBA" id="ARBA00023136"/>
    </source>
</evidence>
<dbReference type="PANTHER" id="PTHR23511">
    <property type="entry name" value="SYNAPTIC VESICLE GLYCOPROTEIN 2"/>
    <property type="match status" value="1"/>
</dbReference>
<keyword evidence="2" id="KW-0813">Transport</keyword>
<dbReference type="AlphaFoldDB" id="N6T4U4"/>
<dbReference type="HOGENOM" id="CLU_001265_46_15_1"/>
<dbReference type="PANTHER" id="PTHR23511:SF35">
    <property type="entry name" value="MAJOR FACILITATOR SUPERFAMILY (MFS) PROFILE DOMAIN-CONTAINING PROTEIN"/>
    <property type="match status" value="1"/>
</dbReference>
<reference evidence="8 10" key="1">
    <citation type="journal article" date="2013" name="Genome Biol.">
        <title>Draft genome of the mountain pine beetle, Dendroctonus ponderosae Hopkins, a major forest pest.</title>
        <authorList>
            <person name="Keeling C.I."/>
            <person name="Yuen M.M."/>
            <person name="Liao N.Y."/>
            <person name="Docking T.R."/>
            <person name="Chan S.K."/>
            <person name="Taylor G.A."/>
            <person name="Palmquist D.L."/>
            <person name="Jackman S.D."/>
            <person name="Nguyen A."/>
            <person name="Li M."/>
            <person name="Henderson H."/>
            <person name="Janes J.K."/>
            <person name="Zhao Y."/>
            <person name="Pandoh P."/>
            <person name="Moore R."/>
            <person name="Sperling F.A."/>
            <person name="Huber D.P."/>
            <person name="Birol I."/>
            <person name="Jones S.J."/>
            <person name="Bohlmann J."/>
        </authorList>
    </citation>
    <scope>NUCLEOTIDE SEQUENCE</scope>
</reference>
<accession>N6T4U4</accession>
<feature type="transmembrane region" description="Helical" evidence="6">
    <location>
        <begin position="385"/>
        <end position="407"/>
    </location>
</feature>